<comment type="caution">
    <text evidence="1">The sequence shown here is derived from an EMBL/GenBank/DDBJ whole genome shotgun (WGS) entry which is preliminary data.</text>
</comment>
<organism evidence="1 2">
    <name type="scientific">Mesorhizobium ventifaucium</name>
    <dbReference type="NCBI Taxonomy" id="666020"/>
    <lineage>
        <taxon>Bacteria</taxon>
        <taxon>Pseudomonadati</taxon>
        <taxon>Pseudomonadota</taxon>
        <taxon>Alphaproteobacteria</taxon>
        <taxon>Hyphomicrobiales</taxon>
        <taxon>Phyllobacteriaceae</taxon>
        <taxon>Mesorhizobium</taxon>
    </lineage>
</organism>
<dbReference type="Proteomes" id="UP001152604">
    <property type="component" value="Unassembled WGS sequence"/>
</dbReference>
<proteinExistence type="predicted"/>
<reference evidence="1" key="1">
    <citation type="submission" date="2022-03" db="EMBL/GenBank/DDBJ databases">
        <authorList>
            <person name="Brunel B."/>
        </authorList>
    </citation>
    <scope>NUCLEOTIDE SEQUENCE</scope>
    <source>
        <strain evidence="1">STM4922sample</strain>
    </source>
</reference>
<protein>
    <submittedName>
        <fullName evidence="1">Uncharacterized protein</fullName>
    </submittedName>
</protein>
<keyword evidence="2" id="KW-1185">Reference proteome</keyword>
<evidence type="ECO:0000313" key="1">
    <source>
        <dbReference type="EMBL" id="CAH2406647.1"/>
    </source>
</evidence>
<name>A0ABM9EBR6_9HYPH</name>
<gene>
    <name evidence="1" type="ORF">MES4922_530032</name>
</gene>
<accession>A0ABM9EBR6</accession>
<evidence type="ECO:0000313" key="2">
    <source>
        <dbReference type="Proteomes" id="UP001152604"/>
    </source>
</evidence>
<dbReference type="EMBL" id="CAKXZS010000049">
    <property type="protein sequence ID" value="CAH2406647.1"/>
    <property type="molecule type" value="Genomic_DNA"/>
</dbReference>
<sequence length="59" mass="6558">MNAALVFSSAFEISARKRQIHSKKIGRFAKLAHPESLTYIPAMGIQAPSFRAPCRTKEP</sequence>